<reference evidence="2" key="1">
    <citation type="journal article" date="2023" name="Insect Mol. Biol.">
        <title>Genome sequencing provides insights into the evolution of gene families encoding plant cell wall-degrading enzymes in longhorned beetles.</title>
        <authorList>
            <person name="Shin N.R."/>
            <person name="Okamura Y."/>
            <person name="Kirsch R."/>
            <person name="Pauchet Y."/>
        </authorList>
    </citation>
    <scope>NUCLEOTIDE SEQUENCE</scope>
    <source>
        <strain evidence="2">MMC_N1</strain>
    </source>
</reference>
<proteinExistence type="predicted"/>
<evidence type="ECO:0000313" key="3">
    <source>
        <dbReference type="Proteomes" id="UP001162164"/>
    </source>
</evidence>
<feature type="domain" description="NADP-dependent oxidoreductase" evidence="1">
    <location>
        <begin position="2"/>
        <end position="198"/>
    </location>
</feature>
<dbReference type="Proteomes" id="UP001162164">
    <property type="component" value="Unassembled WGS sequence"/>
</dbReference>
<dbReference type="PROSITE" id="PS00062">
    <property type="entry name" value="ALDOKETO_REDUCTASE_2"/>
    <property type="match status" value="1"/>
</dbReference>
<sequence length="217" mass="24828">MLKKSLSNFQLDYVDLYLIHWPFGFKEDADPLPSSPEGYSDVDYLETWEGMEECVKLGLAKSIGLSNFNKEQIDRVLQNSKIRPVVNQVEVNPNINQKDLIQFCRERDIVVVGFAPLGRATLSTTISTYPPATVLDSNVIEIGKKYGKTPAQVVLRYLLSLGVCVIPKSVTKSRILENFNIYDFELNEEDVKYLDSCNKNWRVSPMAAYKDHKYYPF</sequence>
<dbReference type="InterPro" id="IPR018170">
    <property type="entry name" value="Aldo/ket_reductase_CS"/>
</dbReference>
<name>A0ABQ9JRD8_9CUCU</name>
<dbReference type="Pfam" id="PF00248">
    <property type="entry name" value="Aldo_ket_red"/>
    <property type="match status" value="1"/>
</dbReference>
<organism evidence="2 3">
    <name type="scientific">Molorchus minor</name>
    <dbReference type="NCBI Taxonomy" id="1323400"/>
    <lineage>
        <taxon>Eukaryota</taxon>
        <taxon>Metazoa</taxon>
        <taxon>Ecdysozoa</taxon>
        <taxon>Arthropoda</taxon>
        <taxon>Hexapoda</taxon>
        <taxon>Insecta</taxon>
        <taxon>Pterygota</taxon>
        <taxon>Neoptera</taxon>
        <taxon>Endopterygota</taxon>
        <taxon>Coleoptera</taxon>
        <taxon>Polyphaga</taxon>
        <taxon>Cucujiformia</taxon>
        <taxon>Chrysomeloidea</taxon>
        <taxon>Cerambycidae</taxon>
        <taxon>Lamiinae</taxon>
        <taxon>Monochamini</taxon>
        <taxon>Molorchus</taxon>
    </lineage>
</organism>
<comment type="caution">
    <text evidence="2">The sequence shown here is derived from an EMBL/GenBank/DDBJ whole genome shotgun (WGS) entry which is preliminary data.</text>
</comment>
<gene>
    <name evidence="2" type="ORF">NQ317_014648</name>
</gene>
<dbReference type="InterPro" id="IPR020471">
    <property type="entry name" value="AKR"/>
</dbReference>
<protein>
    <recommendedName>
        <fullName evidence="1">NADP-dependent oxidoreductase domain-containing protein</fullName>
    </recommendedName>
</protein>
<dbReference type="SUPFAM" id="SSF51430">
    <property type="entry name" value="NAD(P)-linked oxidoreductase"/>
    <property type="match status" value="1"/>
</dbReference>
<dbReference type="PRINTS" id="PR00069">
    <property type="entry name" value="ALDKETRDTASE"/>
</dbReference>
<evidence type="ECO:0000313" key="2">
    <source>
        <dbReference type="EMBL" id="KAJ8980153.1"/>
    </source>
</evidence>
<keyword evidence="3" id="KW-1185">Reference proteome</keyword>
<accession>A0ABQ9JRD8</accession>
<dbReference type="EMBL" id="JAPWTJ010000283">
    <property type="protein sequence ID" value="KAJ8980153.1"/>
    <property type="molecule type" value="Genomic_DNA"/>
</dbReference>
<evidence type="ECO:0000259" key="1">
    <source>
        <dbReference type="Pfam" id="PF00248"/>
    </source>
</evidence>
<dbReference type="InterPro" id="IPR023210">
    <property type="entry name" value="NADP_OxRdtase_dom"/>
</dbReference>
<dbReference type="PANTHER" id="PTHR11732">
    <property type="entry name" value="ALDO/KETO REDUCTASE"/>
    <property type="match status" value="1"/>
</dbReference>
<dbReference type="Gene3D" id="3.20.20.100">
    <property type="entry name" value="NADP-dependent oxidoreductase domain"/>
    <property type="match status" value="1"/>
</dbReference>
<dbReference type="InterPro" id="IPR036812">
    <property type="entry name" value="NAD(P)_OxRdtase_dom_sf"/>
</dbReference>
<dbReference type="PROSITE" id="PS00063">
    <property type="entry name" value="ALDOKETO_REDUCTASE_3"/>
    <property type="match status" value="1"/>
</dbReference>